<evidence type="ECO:0000313" key="2">
    <source>
        <dbReference type="EMBL" id="SEP30208.1"/>
    </source>
</evidence>
<dbReference type="PANTHER" id="PTHR43586">
    <property type="entry name" value="CYSTEINE DESULFURASE"/>
    <property type="match status" value="1"/>
</dbReference>
<dbReference type="Pfam" id="PF00266">
    <property type="entry name" value="Aminotran_5"/>
    <property type="match status" value="1"/>
</dbReference>
<dbReference type="PANTHER" id="PTHR43586:SF21">
    <property type="entry name" value="PYRIDOXAL PHOSPHATE (PLP)-DEPENDENT ASPARTATE AMINOTRANSFERASE SUPERFAMILY"/>
    <property type="match status" value="1"/>
</dbReference>
<protein>
    <submittedName>
        <fullName evidence="2">Cysteine desulfurase family protein, VC1184 subfamily</fullName>
    </submittedName>
</protein>
<dbReference type="EMBL" id="FOEE01000027">
    <property type="protein sequence ID" value="SEP30208.1"/>
    <property type="molecule type" value="Genomic_DNA"/>
</dbReference>
<dbReference type="NCBIfam" id="TIGR01976">
    <property type="entry name" value="am_tr_V_VC1184"/>
    <property type="match status" value="1"/>
</dbReference>
<reference evidence="3" key="1">
    <citation type="submission" date="2016-10" db="EMBL/GenBank/DDBJ databases">
        <authorList>
            <person name="Varghese N."/>
            <person name="Submissions S."/>
        </authorList>
    </citation>
    <scope>NUCLEOTIDE SEQUENCE [LARGE SCALE GENOMIC DNA]</scope>
    <source>
        <strain evidence="3">DSM 45413</strain>
    </source>
</reference>
<dbReference type="InterPro" id="IPR015422">
    <property type="entry name" value="PyrdxlP-dep_Trfase_small"/>
</dbReference>
<dbReference type="STRING" id="673521.SAMN05660991_04659"/>
<accession>A0A1H8WSZ9</accession>
<dbReference type="SUPFAM" id="SSF53383">
    <property type="entry name" value="PLP-dependent transferases"/>
    <property type="match status" value="1"/>
</dbReference>
<dbReference type="InterPro" id="IPR011340">
    <property type="entry name" value="Cys_dSase-rel"/>
</dbReference>
<gene>
    <name evidence="2" type="ORF">SAMN05660991_04659</name>
</gene>
<dbReference type="InterPro" id="IPR015424">
    <property type="entry name" value="PyrdxlP-dep_Trfase"/>
</dbReference>
<organism evidence="2 3">
    <name type="scientific">Trujillonella endophytica</name>
    <dbReference type="NCBI Taxonomy" id="673521"/>
    <lineage>
        <taxon>Bacteria</taxon>
        <taxon>Bacillati</taxon>
        <taxon>Actinomycetota</taxon>
        <taxon>Actinomycetes</taxon>
        <taxon>Geodermatophilales</taxon>
        <taxon>Geodermatophilaceae</taxon>
        <taxon>Trujillonella</taxon>
    </lineage>
</organism>
<evidence type="ECO:0000313" key="3">
    <source>
        <dbReference type="Proteomes" id="UP000198960"/>
    </source>
</evidence>
<dbReference type="Gene3D" id="3.90.1150.10">
    <property type="entry name" value="Aspartate Aminotransferase, domain 1"/>
    <property type="match status" value="1"/>
</dbReference>
<feature type="domain" description="Aminotransferase class V" evidence="1">
    <location>
        <begin position="33"/>
        <end position="396"/>
    </location>
</feature>
<keyword evidence="3" id="KW-1185">Reference proteome</keyword>
<dbReference type="InterPro" id="IPR000192">
    <property type="entry name" value="Aminotrans_V_dom"/>
</dbReference>
<evidence type="ECO:0000259" key="1">
    <source>
        <dbReference type="Pfam" id="PF00266"/>
    </source>
</evidence>
<dbReference type="InterPro" id="IPR015421">
    <property type="entry name" value="PyrdxlP-dep_Trfase_major"/>
</dbReference>
<name>A0A1H8WSZ9_9ACTN</name>
<dbReference type="RefSeq" id="WP_091949715.1">
    <property type="nucleotide sequence ID" value="NZ_FOEE01000027.1"/>
</dbReference>
<proteinExistence type="predicted"/>
<sequence length="408" mass="42989">MGAGEARLDIARVRGQFPGLSDGLVHAESPMGTLVPENVVHAITQALRVPVSPRGGVFPASARAEGLVAGARAAVADLTGGVPAGVVLGASATALTYTMAGALARTWRPGDEIVLSRLDHDANIRPWVQAAERRGVHVRWAEVDIETGELPAWQYDELLTSRTRLVAVTAASSAIGTRPDVAAIAARAHGAGALVFVDAVHAAAHHPVDRLALGADLLTVSAYKWCGPQVAAVVADPELLAGYRPDKLLPASDRVPDRFEVGAQPFPLYAGVTAAVDHLAGLCGEEVTGTRRERVRRSMTAVAAYEGRLFDWLDQALRAMRNVHVLGAAADPTPVLSFTVDGMRPRQVTADLARRGICAWDGDHYARELFDAMGATEAGGAVGIGLMHYNTAEEVGYIIDAVAALRPR</sequence>
<dbReference type="AlphaFoldDB" id="A0A1H8WSZ9"/>
<dbReference type="Proteomes" id="UP000198960">
    <property type="component" value="Unassembled WGS sequence"/>
</dbReference>
<dbReference type="OrthoDB" id="7592443at2"/>
<dbReference type="Gene3D" id="3.40.640.10">
    <property type="entry name" value="Type I PLP-dependent aspartate aminotransferase-like (Major domain)"/>
    <property type="match status" value="1"/>
</dbReference>